<dbReference type="PANTHER" id="PTHR43649:SF12">
    <property type="entry name" value="DIACETYLCHITOBIOSE BINDING PROTEIN DASA"/>
    <property type="match status" value="1"/>
</dbReference>
<evidence type="ECO:0000313" key="3">
    <source>
        <dbReference type="Proteomes" id="UP000199220"/>
    </source>
</evidence>
<feature type="signal peptide" evidence="1">
    <location>
        <begin position="1"/>
        <end position="23"/>
    </location>
</feature>
<accession>A0A1H5BET6</accession>
<dbReference type="SUPFAM" id="SSF53850">
    <property type="entry name" value="Periplasmic binding protein-like II"/>
    <property type="match status" value="1"/>
</dbReference>
<keyword evidence="3" id="KW-1185">Reference proteome</keyword>
<gene>
    <name evidence="2" type="ORF">SAMN04488554_0081</name>
</gene>
<evidence type="ECO:0000313" key="2">
    <source>
        <dbReference type="EMBL" id="SED52758.1"/>
    </source>
</evidence>
<dbReference type="OrthoDB" id="3225049at2"/>
<evidence type="ECO:0000256" key="1">
    <source>
        <dbReference type="SAM" id="SignalP"/>
    </source>
</evidence>
<reference evidence="3" key="1">
    <citation type="submission" date="2016-10" db="EMBL/GenBank/DDBJ databases">
        <authorList>
            <person name="Varghese N."/>
            <person name="Submissions S."/>
        </authorList>
    </citation>
    <scope>NUCLEOTIDE SEQUENCE [LARGE SCALE GENOMIC DNA]</scope>
    <source>
        <strain evidence="3">DSM 21368</strain>
    </source>
</reference>
<organism evidence="2 3">
    <name type="scientific">Ruania alba</name>
    <dbReference type="NCBI Taxonomy" id="648782"/>
    <lineage>
        <taxon>Bacteria</taxon>
        <taxon>Bacillati</taxon>
        <taxon>Actinomycetota</taxon>
        <taxon>Actinomycetes</taxon>
        <taxon>Micrococcales</taxon>
        <taxon>Ruaniaceae</taxon>
        <taxon>Ruania</taxon>
    </lineage>
</organism>
<dbReference type="STRING" id="648782.SAMN04488554_0081"/>
<dbReference type="InterPro" id="IPR050490">
    <property type="entry name" value="Bact_solute-bd_prot1"/>
</dbReference>
<dbReference type="PANTHER" id="PTHR43649">
    <property type="entry name" value="ARABINOSE-BINDING PROTEIN-RELATED"/>
    <property type="match status" value="1"/>
</dbReference>
<sequence>MSINRRRAAAGGLAMAMAMTAAACSSDTEGSEPGGPVTLSVFTMEGADQDLETNLFTEHLREDLGVEFDFQLTTYDGTAAAEARQISLASGDLPDVYMLVSWVDQFSQNELLNLSSQGVLIPLNDLIAEHAPNLQQAFEDHPDYEALATAPDGNIYGLPQWNDCFHCSYQAKLWMNSDWLDAVGMDMPTTTEEMREVLNAFLTEDPNGNGEADEIPLSGAVGIADVVPFFMNAFAYDPLGGESSTLSLALDGDQVVSQAVQPEWREGLEYLAALYEDGVIDQGAFTQNVEALQAKGNNADDALLGSCTAMHPAVCLALTDEEPRHTAYEAVPPLVGPDGAQHATYNFPSTPGAMFAITASATEAEQVAAIQMLDVLYSFEGHALGQFGPEGVAWRLPEEGDIALDETLEPTLARLPADPDDPASTNGAWGSNAQLYSPAEWRNTEVQPEDPYLAAGYERRLFEATELYAGHEPTDQIFPFWNVWVDGSMSSELAALQTNIESYIEQSTGEFVTGQRDITDDGEWAEYVDGLDALGLPRYLEIYQQAHEASGA</sequence>
<dbReference type="Gene3D" id="3.40.190.10">
    <property type="entry name" value="Periplasmic binding protein-like II"/>
    <property type="match status" value="2"/>
</dbReference>
<keyword evidence="1" id="KW-0732">Signal</keyword>
<dbReference type="EMBL" id="FNTX01000001">
    <property type="protein sequence ID" value="SED52758.1"/>
    <property type="molecule type" value="Genomic_DNA"/>
</dbReference>
<dbReference type="AlphaFoldDB" id="A0A1H5BET6"/>
<feature type="chain" id="PRO_5011788512" evidence="1">
    <location>
        <begin position="24"/>
        <end position="552"/>
    </location>
</feature>
<dbReference type="PROSITE" id="PS51257">
    <property type="entry name" value="PROKAR_LIPOPROTEIN"/>
    <property type="match status" value="1"/>
</dbReference>
<dbReference type="RefSeq" id="WP_089771187.1">
    <property type="nucleotide sequence ID" value="NZ_FNTX01000001.1"/>
</dbReference>
<protein>
    <submittedName>
        <fullName evidence="2">Putative aldouronate transport system substrate-binding protein</fullName>
    </submittedName>
</protein>
<name>A0A1H5BET6_9MICO</name>
<proteinExistence type="predicted"/>
<dbReference type="Proteomes" id="UP000199220">
    <property type="component" value="Unassembled WGS sequence"/>
</dbReference>